<comment type="catalytic activity">
    <reaction evidence="13 14">
        <text>a very-long-chain (3R)-3-hydroxyacyl-CoA = a very-long-chain (2E)-enoyl-CoA + H2O</text>
        <dbReference type="Rhea" id="RHEA:45812"/>
        <dbReference type="ChEBI" id="CHEBI:15377"/>
        <dbReference type="ChEBI" id="CHEBI:83728"/>
        <dbReference type="ChEBI" id="CHEBI:85440"/>
        <dbReference type="EC" id="4.2.1.134"/>
    </reaction>
</comment>
<dbReference type="RefSeq" id="XP_018711590.1">
    <property type="nucleotide sequence ID" value="XM_018857481.1"/>
</dbReference>
<comment type="subcellular location">
    <subcellularLocation>
        <location evidence="14">Endoplasmic reticulum membrane</location>
        <topology evidence="14">Multi-pass membrane protein</topology>
    </subcellularLocation>
    <subcellularLocation>
        <location evidence="1">Membrane</location>
        <topology evidence="1">Multi-pass membrane protein</topology>
    </subcellularLocation>
</comment>
<reference evidence="15 16" key="1">
    <citation type="submission" date="2016-05" db="EMBL/GenBank/DDBJ databases">
        <title>Comparative genomics of biotechnologically important yeasts.</title>
        <authorList>
            <consortium name="DOE Joint Genome Institute"/>
            <person name="Riley R."/>
            <person name="Haridas S."/>
            <person name="Wolfe K.H."/>
            <person name="Lopes M.R."/>
            <person name="Hittinger C.T."/>
            <person name="Goker M."/>
            <person name="Salamov A."/>
            <person name="Wisecaver J."/>
            <person name="Long T.M."/>
            <person name="Aerts A.L."/>
            <person name="Barry K."/>
            <person name="Choi C."/>
            <person name="Clum A."/>
            <person name="Coughlan A.Y."/>
            <person name="Deshpande S."/>
            <person name="Douglass A.P."/>
            <person name="Hanson S.J."/>
            <person name="Klenk H.-P."/>
            <person name="LaButti K."/>
            <person name="Lapidus A."/>
            <person name="Lindquist E."/>
            <person name="Lipzen A."/>
            <person name="Meier-kolthoff J.P."/>
            <person name="Ohm R.A."/>
            <person name="Otillar R.P."/>
            <person name="Pangilinan J."/>
            <person name="Peng Y."/>
            <person name="Rokas A."/>
            <person name="Rosa C.A."/>
            <person name="Scheuner C."/>
            <person name="Sibirny A.A."/>
            <person name="Slot J.C."/>
            <person name="Stielow J.B."/>
            <person name="Sun H."/>
            <person name="Kurtzman C.P."/>
            <person name="Blackwell M."/>
            <person name="Grigoriev I.V."/>
            <person name="Jeffries T.W."/>
        </authorList>
    </citation>
    <scope>NUCLEOTIDE SEQUENCE [LARGE SCALE GENOMIC DNA]</scope>
    <source>
        <strain evidence="15 16">NRRL YB-4993</strain>
    </source>
</reference>
<keyword evidence="11 14" id="KW-0275">Fatty acid biosynthesis</keyword>
<evidence type="ECO:0000256" key="7">
    <source>
        <dbReference type="ARBA" id="ARBA00022832"/>
    </source>
</evidence>
<keyword evidence="10 14" id="KW-0472">Membrane</keyword>
<dbReference type="STRING" id="869754.A0A1A0HAR0"/>
<feature type="transmembrane region" description="Helical" evidence="14">
    <location>
        <begin position="98"/>
        <end position="119"/>
    </location>
</feature>
<dbReference type="OrthoDB" id="46988at2759"/>
<keyword evidence="6 14" id="KW-0812">Transmembrane</keyword>
<gene>
    <name evidence="15" type="ORF">METBIDRAFT_42022</name>
</gene>
<feature type="transmembrane region" description="Helical" evidence="14">
    <location>
        <begin position="131"/>
        <end position="147"/>
    </location>
</feature>
<evidence type="ECO:0000256" key="13">
    <source>
        <dbReference type="ARBA" id="ARBA00036671"/>
    </source>
</evidence>
<feature type="transmembrane region" description="Helical" evidence="14">
    <location>
        <begin position="167"/>
        <end position="189"/>
    </location>
</feature>
<evidence type="ECO:0000256" key="6">
    <source>
        <dbReference type="ARBA" id="ARBA00022692"/>
    </source>
</evidence>
<keyword evidence="7 14" id="KW-0276">Fatty acid metabolism</keyword>
<keyword evidence="12 14" id="KW-0456">Lyase</keyword>
<dbReference type="EC" id="4.2.1.134" evidence="4 14"/>
<dbReference type="GO" id="GO:0030497">
    <property type="term" value="P:fatty acid elongation"/>
    <property type="evidence" value="ECO:0007669"/>
    <property type="project" value="TreeGrafter"/>
</dbReference>
<evidence type="ECO:0000256" key="9">
    <source>
        <dbReference type="ARBA" id="ARBA00023098"/>
    </source>
</evidence>
<dbReference type="PANTHER" id="PTHR11035:SF3">
    <property type="entry name" value="VERY-LONG-CHAIN (3R)-3-HYDROXYACYL-COA DEHYDRATASE"/>
    <property type="match status" value="1"/>
</dbReference>
<proteinExistence type="inferred from homology"/>
<evidence type="ECO:0000256" key="10">
    <source>
        <dbReference type="ARBA" id="ARBA00023136"/>
    </source>
</evidence>
<evidence type="ECO:0000256" key="1">
    <source>
        <dbReference type="ARBA" id="ARBA00004141"/>
    </source>
</evidence>
<dbReference type="GO" id="GO:0030148">
    <property type="term" value="P:sphingolipid biosynthetic process"/>
    <property type="evidence" value="ECO:0007669"/>
    <property type="project" value="TreeGrafter"/>
</dbReference>
<keyword evidence="14" id="KW-0256">Endoplasmic reticulum</keyword>
<evidence type="ECO:0000256" key="14">
    <source>
        <dbReference type="RuleBase" id="RU363109"/>
    </source>
</evidence>
<comment type="caution">
    <text evidence="15">The sequence shown here is derived from an EMBL/GenBank/DDBJ whole genome shotgun (WGS) entry which is preliminary data.</text>
</comment>
<dbReference type="GO" id="GO:0042761">
    <property type="term" value="P:very long-chain fatty acid biosynthetic process"/>
    <property type="evidence" value="ECO:0007669"/>
    <property type="project" value="TreeGrafter"/>
</dbReference>
<dbReference type="UniPathway" id="UPA00094"/>
<dbReference type="PANTHER" id="PTHR11035">
    <property type="entry name" value="VERY-LONG-CHAIN (3R)-3-HYDROXYACYL-COA DEHYDRATASE"/>
    <property type="match status" value="1"/>
</dbReference>
<dbReference type="InterPro" id="IPR007482">
    <property type="entry name" value="Tyr_Pase-like_PTPLA"/>
</dbReference>
<evidence type="ECO:0000256" key="4">
    <source>
        <dbReference type="ARBA" id="ARBA00013122"/>
    </source>
</evidence>
<evidence type="ECO:0000256" key="11">
    <source>
        <dbReference type="ARBA" id="ARBA00023160"/>
    </source>
</evidence>
<dbReference type="Proteomes" id="UP000092555">
    <property type="component" value="Unassembled WGS sequence"/>
</dbReference>
<organism evidence="15 16">
    <name type="scientific">Metschnikowia bicuspidata var. bicuspidata NRRL YB-4993</name>
    <dbReference type="NCBI Taxonomy" id="869754"/>
    <lineage>
        <taxon>Eukaryota</taxon>
        <taxon>Fungi</taxon>
        <taxon>Dikarya</taxon>
        <taxon>Ascomycota</taxon>
        <taxon>Saccharomycotina</taxon>
        <taxon>Pichiomycetes</taxon>
        <taxon>Metschnikowiaceae</taxon>
        <taxon>Metschnikowia</taxon>
    </lineage>
</organism>
<keyword evidence="5 14" id="KW-0444">Lipid biosynthesis</keyword>
<evidence type="ECO:0000256" key="5">
    <source>
        <dbReference type="ARBA" id="ARBA00022516"/>
    </source>
</evidence>
<comment type="pathway">
    <text evidence="2 14">Lipid metabolism; fatty acid biosynthesis.</text>
</comment>
<evidence type="ECO:0000256" key="2">
    <source>
        <dbReference type="ARBA" id="ARBA00005194"/>
    </source>
</evidence>
<dbReference type="GeneID" id="30030457"/>
<sequence length="201" mass="22883">MLSLYLKTYNVLSALAWAVILFKDIIDRIPGQLYHVGYSAFPHKLLTEVQTANAIFEIAHALVGIVPSPLGSLLLQFFARLVITLGISYYVPASPGNYSMAYSALVAAWSITEIIRYSFYAAKQNRHVPRVLLWLRYLSFIVLYPLGLLSEPVVVYKTLGHVSGGYYYFLALGMLMYVPGFVFLYLYMWKQRKKYLVAKSE</sequence>
<comment type="caution">
    <text evidence="14">Lacks conserved residue(s) required for the propagation of feature annotation.</text>
</comment>
<dbReference type="EMBL" id="LXTC01000003">
    <property type="protein sequence ID" value="OBA21080.1"/>
    <property type="molecule type" value="Genomic_DNA"/>
</dbReference>
<evidence type="ECO:0000313" key="16">
    <source>
        <dbReference type="Proteomes" id="UP000092555"/>
    </source>
</evidence>
<dbReference type="AlphaFoldDB" id="A0A1A0HAR0"/>
<keyword evidence="9 14" id="KW-0443">Lipid metabolism</keyword>
<evidence type="ECO:0000313" key="15">
    <source>
        <dbReference type="EMBL" id="OBA21080.1"/>
    </source>
</evidence>
<comment type="function">
    <text evidence="14">Catalyzes the third of the four reactions of the long-chain fatty acids elongation cycle. This endoplasmic reticulum-bound enzymatic process, allows the addition of two carbons to the chain of long- and very long-chain fatty acids/VLCFAs per cycle. This enzyme catalyzes the dehydration of the 3-hydroxyacyl-CoA intermediate into trans-2,3-enoyl-CoA, within each cycle of fatty acid elongation. Thereby, it participates to the production of VLCFAs of different chain lengths that are involved in multiple biological processes as precursors of membrane lipids and lipid mediators.</text>
</comment>
<evidence type="ECO:0000256" key="12">
    <source>
        <dbReference type="ARBA" id="ARBA00023239"/>
    </source>
</evidence>
<comment type="similarity">
    <text evidence="3 14">Belongs to the very long-chain fatty acids dehydratase HACD family.</text>
</comment>
<dbReference type="GO" id="GO:0005789">
    <property type="term" value="C:endoplasmic reticulum membrane"/>
    <property type="evidence" value="ECO:0007669"/>
    <property type="project" value="UniProtKB-SubCell"/>
</dbReference>
<accession>A0A1A0HAR0</accession>
<name>A0A1A0HAR0_9ASCO</name>
<keyword evidence="8 14" id="KW-1133">Transmembrane helix</keyword>
<dbReference type="Pfam" id="PF04387">
    <property type="entry name" value="PTPLA"/>
    <property type="match status" value="1"/>
</dbReference>
<dbReference type="GO" id="GO:0102158">
    <property type="term" value="F:very-long-chain (3R)-3-hydroxyacyl-CoA dehydratase activity"/>
    <property type="evidence" value="ECO:0007669"/>
    <property type="project" value="UniProtKB-EC"/>
</dbReference>
<protein>
    <recommendedName>
        <fullName evidence="4 14">Very-long-chain (3R)-3-hydroxyacyl-CoA dehydratase</fullName>
        <ecNumber evidence="4 14">4.2.1.134</ecNumber>
    </recommendedName>
</protein>
<evidence type="ECO:0000256" key="3">
    <source>
        <dbReference type="ARBA" id="ARBA00007811"/>
    </source>
</evidence>
<keyword evidence="16" id="KW-1185">Reference proteome</keyword>
<evidence type="ECO:0000256" key="8">
    <source>
        <dbReference type="ARBA" id="ARBA00022989"/>
    </source>
</evidence>